<dbReference type="Gene3D" id="3.40.630.40">
    <property type="entry name" value="Zn-dependent exopeptidases"/>
    <property type="match status" value="1"/>
</dbReference>
<dbReference type="SUPFAM" id="SSF53187">
    <property type="entry name" value="Zn-dependent exopeptidases"/>
    <property type="match status" value="1"/>
</dbReference>
<dbReference type="Pfam" id="PF02368">
    <property type="entry name" value="Big_2"/>
    <property type="match status" value="1"/>
</dbReference>
<sequence>MNVRKQFIKSMWSIVLCIVLLGNVGNYTSIASASTAKGQERVSITKKKTTITAGKSYTFVAKVEGTSSKITWSVSNKKIGTITQTGKFTAKRAGKVTITAKAGSASTKVKVTVNGKKIIAIDPGHQSKGNSETEATGPGSTNKKAKVASGTSGVSTKVPEYKLTLEVSLKLKAALLDRGYEVVMTRDKNDVNISNKERAILANESGADICIRIHADGSTSQSASGASALYPSTKNPYVSGLSKSSKKLASSVITKFCDKTGAKNRGTVARDDLTGTNWSTIPVIVLEMGFMSNPSEDKKMQQDSYQAKMVEGICNGIDDYYAK</sequence>
<protein>
    <submittedName>
        <fullName evidence="5">N-acetylmuramoyl-L-alanine amidase</fullName>
    </submittedName>
</protein>
<dbReference type="Gene3D" id="2.60.40.1080">
    <property type="match status" value="1"/>
</dbReference>
<dbReference type="GO" id="GO:0008745">
    <property type="term" value="F:N-acetylmuramoyl-L-alanine amidase activity"/>
    <property type="evidence" value="ECO:0007669"/>
    <property type="project" value="InterPro"/>
</dbReference>
<evidence type="ECO:0000256" key="1">
    <source>
        <dbReference type="ARBA" id="ARBA00022801"/>
    </source>
</evidence>
<keyword evidence="1" id="KW-0378">Hydrolase</keyword>
<organism evidence="5 6">
    <name type="scientific">Anaerosporobacter mobilis DSM 15930</name>
    <dbReference type="NCBI Taxonomy" id="1120996"/>
    <lineage>
        <taxon>Bacteria</taxon>
        <taxon>Bacillati</taxon>
        <taxon>Bacillota</taxon>
        <taxon>Clostridia</taxon>
        <taxon>Lachnospirales</taxon>
        <taxon>Lachnospiraceae</taxon>
        <taxon>Anaerosporobacter</taxon>
    </lineage>
</organism>
<reference evidence="5 6" key="1">
    <citation type="submission" date="2016-11" db="EMBL/GenBank/DDBJ databases">
        <authorList>
            <person name="Jaros S."/>
            <person name="Januszkiewicz K."/>
            <person name="Wedrychowicz H."/>
        </authorList>
    </citation>
    <scope>NUCLEOTIDE SEQUENCE [LARGE SCALE GENOMIC DNA]</scope>
    <source>
        <strain evidence="5 6">DSM 15930</strain>
    </source>
</reference>
<feature type="domain" description="MurNAc-LAA" evidence="4">
    <location>
        <begin position="199"/>
        <end position="318"/>
    </location>
</feature>
<evidence type="ECO:0000259" key="3">
    <source>
        <dbReference type="SMART" id="SM00635"/>
    </source>
</evidence>
<proteinExistence type="predicted"/>
<dbReference type="GO" id="GO:0009253">
    <property type="term" value="P:peptidoglycan catabolic process"/>
    <property type="evidence" value="ECO:0007669"/>
    <property type="project" value="InterPro"/>
</dbReference>
<feature type="domain" description="BIG2" evidence="3">
    <location>
        <begin position="38"/>
        <end position="112"/>
    </location>
</feature>
<dbReference type="GO" id="GO:0030288">
    <property type="term" value="C:outer membrane-bounded periplasmic space"/>
    <property type="evidence" value="ECO:0007669"/>
    <property type="project" value="TreeGrafter"/>
</dbReference>
<feature type="region of interest" description="Disordered" evidence="2">
    <location>
        <begin position="121"/>
        <end position="148"/>
    </location>
</feature>
<evidence type="ECO:0000256" key="2">
    <source>
        <dbReference type="SAM" id="MobiDB-lite"/>
    </source>
</evidence>
<accession>A0A1M7JWD8</accession>
<dbReference type="SUPFAM" id="SSF49373">
    <property type="entry name" value="Invasin/intimin cell-adhesion fragments"/>
    <property type="match status" value="1"/>
</dbReference>
<name>A0A1M7JWD8_9FIRM</name>
<dbReference type="InterPro" id="IPR050695">
    <property type="entry name" value="N-acetylmuramoyl_amidase_3"/>
</dbReference>
<dbReference type="InterPro" id="IPR003343">
    <property type="entry name" value="Big_2"/>
</dbReference>
<dbReference type="Pfam" id="PF01520">
    <property type="entry name" value="Amidase_3"/>
    <property type="match status" value="1"/>
</dbReference>
<dbReference type="AlphaFoldDB" id="A0A1M7JWD8"/>
<dbReference type="SMART" id="SM00635">
    <property type="entry name" value="BID_2"/>
    <property type="match status" value="1"/>
</dbReference>
<dbReference type="STRING" id="1120996.SAMN02746066_02449"/>
<dbReference type="CDD" id="cd02696">
    <property type="entry name" value="MurNAc-LAA"/>
    <property type="match status" value="1"/>
</dbReference>
<dbReference type="SMART" id="SM00646">
    <property type="entry name" value="Ami_3"/>
    <property type="match status" value="1"/>
</dbReference>
<gene>
    <name evidence="5" type="ORF">SAMN02746066_02449</name>
</gene>
<dbReference type="InterPro" id="IPR008964">
    <property type="entry name" value="Invasin/intimin_cell_adhesion"/>
</dbReference>
<dbReference type="RefSeq" id="WP_242952533.1">
    <property type="nucleotide sequence ID" value="NZ_FRCP01000012.1"/>
</dbReference>
<evidence type="ECO:0000313" key="6">
    <source>
        <dbReference type="Proteomes" id="UP000184038"/>
    </source>
</evidence>
<feature type="compositionally biased region" description="Polar residues" evidence="2">
    <location>
        <begin position="127"/>
        <end position="142"/>
    </location>
</feature>
<dbReference type="InterPro" id="IPR002508">
    <property type="entry name" value="MurNAc-LAA_cat"/>
</dbReference>
<evidence type="ECO:0000259" key="4">
    <source>
        <dbReference type="SMART" id="SM00646"/>
    </source>
</evidence>
<dbReference type="PANTHER" id="PTHR30404:SF0">
    <property type="entry name" value="N-ACETYLMURAMOYL-L-ALANINE AMIDASE AMIC"/>
    <property type="match status" value="1"/>
</dbReference>
<keyword evidence="6" id="KW-1185">Reference proteome</keyword>
<evidence type="ECO:0000313" key="5">
    <source>
        <dbReference type="EMBL" id="SHM57255.1"/>
    </source>
</evidence>
<dbReference type="Proteomes" id="UP000184038">
    <property type="component" value="Unassembled WGS sequence"/>
</dbReference>
<dbReference type="EMBL" id="FRCP01000012">
    <property type="protein sequence ID" value="SHM57255.1"/>
    <property type="molecule type" value="Genomic_DNA"/>
</dbReference>
<dbReference type="PANTHER" id="PTHR30404">
    <property type="entry name" value="N-ACETYLMURAMOYL-L-ALANINE AMIDASE"/>
    <property type="match status" value="1"/>
</dbReference>